<gene>
    <name evidence="1" type="ORF">BACERE00185_00020</name>
</gene>
<sequence>MAYLTAKKVKGNIYFYVSQYVGTQPYYSKHYRYINIYSIGNQKIALERIAMWLLDNNRIPKELIEIGVSINDVKYWYEKVEKTLQNYSLTNHKNT</sequence>
<organism evidence="1 2">
    <name type="scientific">Bacillus mobilis</name>
    <dbReference type="NCBI Taxonomy" id="2026190"/>
    <lineage>
        <taxon>Bacteria</taxon>
        <taxon>Bacillati</taxon>
        <taxon>Bacillota</taxon>
        <taxon>Bacilli</taxon>
        <taxon>Bacillales</taxon>
        <taxon>Bacillaceae</taxon>
        <taxon>Bacillus</taxon>
        <taxon>Bacillus cereus group</taxon>
    </lineage>
</organism>
<dbReference type="EMBL" id="FWZD01000013">
    <property type="protein sequence ID" value="SMD64960.1"/>
    <property type="molecule type" value="Genomic_DNA"/>
</dbReference>
<name>A0A1Y5YUH3_9BACI</name>
<dbReference type="RefSeq" id="WP_000323835.1">
    <property type="nucleotide sequence ID" value="NZ_FWZD01000013.1"/>
</dbReference>
<dbReference type="AlphaFoldDB" id="A0A1Y5YUH3"/>
<protein>
    <submittedName>
        <fullName evidence="1">Uncharacterized protein</fullName>
    </submittedName>
</protein>
<evidence type="ECO:0000313" key="2">
    <source>
        <dbReference type="Proteomes" id="UP000194439"/>
    </source>
</evidence>
<reference evidence="2" key="1">
    <citation type="submission" date="2017-04" db="EMBL/GenBank/DDBJ databases">
        <authorList>
            <person name="Criscuolo A."/>
        </authorList>
    </citation>
    <scope>NUCLEOTIDE SEQUENCE [LARGE SCALE GENOMIC DNA]</scope>
</reference>
<evidence type="ECO:0000313" key="1">
    <source>
        <dbReference type="EMBL" id="SMD64960.1"/>
    </source>
</evidence>
<proteinExistence type="predicted"/>
<accession>A0A1Y5YUH3</accession>
<dbReference type="Proteomes" id="UP000194439">
    <property type="component" value="Unassembled WGS sequence"/>
</dbReference>